<evidence type="ECO:0000256" key="6">
    <source>
        <dbReference type="ARBA" id="ARBA00023453"/>
    </source>
</evidence>
<name>A0ABR2LLY6_9ASPA</name>
<comment type="caution">
    <text evidence="9">The sequence shown here is derived from an EMBL/GenBank/DDBJ whole genome shotgun (WGS) entry which is preliminary data.</text>
</comment>
<comment type="similarity">
    <text evidence="6">Belongs to the class I-like SAM-binding methyltransferase superfamily. Cation-dependent O-methyltransferase family.</text>
</comment>
<dbReference type="InterPro" id="IPR050362">
    <property type="entry name" value="Cation-dep_OMT"/>
</dbReference>
<sequence>MILKLLRMIRSWQSCTIASTILILLGDSRLTEPCGDHVINEGELFDFAFVDGDKRNYGNYHERLMKHVRFGGLIVYDNMLWFGMVAVPENPQHEESMNSIREYFINFNKMHAADSSIELSLICMADGVTVCRRIA</sequence>
<evidence type="ECO:0000256" key="8">
    <source>
        <dbReference type="ARBA" id="ARBA00047416"/>
    </source>
</evidence>
<dbReference type="Gene3D" id="3.40.50.150">
    <property type="entry name" value="Vaccinia Virus protein VP39"/>
    <property type="match status" value="1"/>
</dbReference>
<evidence type="ECO:0000256" key="2">
    <source>
        <dbReference type="ARBA" id="ARBA00022589"/>
    </source>
</evidence>
<comment type="catalytic activity">
    <reaction evidence="8">
        <text>norbelladine + S-adenosyl-L-methionine = 4'-O-methylnorbelladine + S-adenosyl-L-homocysteine + H(+)</text>
        <dbReference type="Rhea" id="RHEA:51268"/>
        <dbReference type="ChEBI" id="CHEBI:15378"/>
        <dbReference type="ChEBI" id="CHEBI:57856"/>
        <dbReference type="ChEBI" id="CHEBI:59789"/>
        <dbReference type="ChEBI" id="CHEBI:133993"/>
        <dbReference type="ChEBI" id="CHEBI:134001"/>
        <dbReference type="EC" id="2.1.1.336"/>
    </reaction>
</comment>
<keyword evidence="10" id="KW-1185">Reference proteome</keyword>
<gene>
    <name evidence="9" type="ORF">KSP40_PGU001150</name>
</gene>
<dbReference type="Pfam" id="PF01596">
    <property type="entry name" value="Methyltransf_3"/>
    <property type="match status" value="1"/>
</dbReference>
<dbReference type="Proteomes" id="UP001412067">
    <property type="component" value="Unassembled WGS sequence"/>
</dbReference>
<evidence type="ECO:0000256" key="5">
    <source>
        <dbReference type="ARBA" id="ARBA00022691"/>
    </source>
</evidence>
<dbReference type="InterPro" id="IPR029063">
    <property type="entry name" value="SAM-dependent_MTases_sf"/>
</dbReference>
<evidence type="ECO:0000256" key="7">
    <source>
        <dbReference type="ARBA" id="ARBA00023469"/>
    </source>
</evidence>
<comment type="pathway">
    <text evidence="1">Alkaloid biosynthesis.</text>
</comment>
<accession>A0ABR2LLY6</accession>
<dbReference type="EMBL" id="JBBWWR010000018">
    <property type="protein sequence ID" value="KAK8944034.1"/>
    <property type="molecule type" value="Genomic_DNA"/>
</dbReference>
<evidence type="ECO:0000256" key="3">
    <source>
        <dbReference type="ARBA" id="ARBA00022603"/>
    </source>
</evidence>
<keyword evidence="4" id="KW-0808">Transferase</keyword>
<keyword evidence="3" id="KW-0489">Methyltransferase</keyword>
<dbReference type="PANTHER" id="PTHR10509">
    <property type="entry name" value="O-METHYLTRANSFERASE-RELATED"/>
    <property type="match status" value="1"/>
</dbReference>
<evidence type="ECO:0000313" key="10">
    <source>
        <dbReference type="Proteomes" id="UP001412067"/>
    </source>
</evidence>
<evidence type="ECO:0000313" key="9">
    <source>
        <dbReference type="EMBL" id="KAK8944034.1"/>
    </source>
</evidence>
<organism evidence="9 10">
    <name type="scientific">Platanthera guangdongensis</name>
    <dbReference type="NCBI Taxonomy" id="2320717"/>
    <lineage>
        <taxon>Eukaryota</taxon>
        <taxon>Viridiplantae</taxon>
        <taxon>Streptophyta</taxon>
        <taxon>Embryophyta</taxon>
        <taxon>Tracheophyta</taxon>
        <taxon>Spermatophyta</taxon>
        <taxon>Magnoliopsida</taxon>
        <taxon>Liliopsida</taxon>
        <taxon>Asparagales</taxon>
        <taxon>Orchidaceae</taxon>
        <taxon>Orchidoideae</taxon>
        <taxon>Orchideae</taxon>
        <taxon>Orchidinae</taxon>
        <taxon>Platanthera</taxon>
    </lineage>
</organism>
<evidence type="ECO:0000256" key="1">
    <source>
        <dbReference type="ARBA" id="ARBA00004913"/>
    </source>
</evidence>
<dbReference type="InterPro" id="IPR002935">
    <property type="entry name" value="SAM_O-MeTrfase"/>
</dbReference>
<proteinExistence type="inferred from homology"/>
<dbReference type="PROSITE" id="PS51682">
    <property type="entry name" value="SAM_OMT_I"/>
    <property type="match status" value="1"/>
</dbReference>
<dbReference type="PANTHER" id="PTHR10509:SF82">
    <property type="entry name" value="CAFFEOYL-COA O-METHYLTRANSFERASE-LIKE"/>
    <property type="match status" value="1"/>
</dbReference>
<evidence type="ECO:0000256" key="4">
    <source>
        <dbReference type="ARBA" id="ARBA00022679"/>
    </source>
</evidence>
<reference evidence="9 10" key="1">
    <citation type="journal article" date="2022" name="Nat. Plants">
        <title>Genomes of leafy and leafless Platanthera orchids illuminate the evolution of mycoheterotrophy.</title>
        <authorList>
            <person name="Li M.H."/>
            <person name="Liu K.W."/>
            <person name="Li Z."/>
            <person name="Lu H.C."/>
            <person name="Ye Q.L."/>
            <person name="Zhang D."/>
            <person name="Wang J.Y."/>
            <person name="Li Y.F."/>
            <person name="Zhong Z.M."/>
            <person name="Liu X."/>
            <person name="Yu X."/>
            <person name="Liu D.K."/>
            <person name="Tu X.D."/>
            <person name="Liu B."/>
            <person name="Hao Y."/>
            <person name="Liao X.Y."/>
            <person name="Jiang Y.T."/>
            <person name="Sun W.H."/>
            <person name="Chen J."/>
            <person name="Chen Y.Q."/>
            <person name="Ai Y."/>
            <person name="Zhai J.W."/>
            <person name="Wu S.S."/>
            <person name="Zhou Z."/>
            <person name="Hsiao Y.Y."/>
            <person name="Wu W.L."/>
            <person name="Chen Y.Y."/>
            <person name="Lin Y.F."/>
            <person name="Hsu J.L."/>
            <person name="Li C.Y."/>
            <person name="Wang Z.W."/>
            <person name="Zhao X."/>
            <person name="Zhong W.Y."/>
            <person name="Ma X.K."/>
            <person name="Ma L."/>
            <person name="Huang J."/>
            <person name="Chen G.Z."/>
            <person name="Huang M.Z."/>
            <person name="Huang L."/>
            <person name="Peng D.H."/>
            <person name="Luo Y.B."/>
            <person name="Zou S.Q."/>
            <person name="Chen S.P."/>
            <person name="Lan S."/>
            <person name="Tsai W.C."/>
            <person name="Van de Peer Y."/>
            <person name="Liu Z.J."/>
        </authorList>
    </citation>
    <scope>NUCLEOTIDE SEQUENCE [LARGE SCALE GENOMIC DNA]</scope>
    <source>
        <strain evidence="9">Lor288</strain>
    </source>
</reference>
<keyword evidence="5" id="KW-0949">S-adenosyl-L-methionine</keyword>
<keyword evidence="2" id="KW-0017">Alkaloid metabolism</keyword>
<dbReference type="SUPFAM" id="SSF53335">
    <property type="entry name" value="S-adenosyl-L-methionine-dependent methyltransferases"/>
    <property type="match status" value="1"/>
</dbReference>
<protein>
    <recommendedName>
        <fullName evidence="7">norbelladine O-methyltransferase</fullName>
        <ecNumber evidence="7">2.1.1.336</ecNumber>
    </recommendedName>
</protein>
<dbReference type="EC" id="2.1.1.336" evidence="7"/>